<evidence type="ECO:0000259" key="8">
    <source>
        <dbReference type="Pfam" id="PF07715"/>
    </source>
</evidence>
<comment type="subcellular location">
    <subcellularLocation>
        <location evidence="1 7">Cell outer membrane</location>
        <topology evidence="1 7">Multi-pass membrane protein</topology>
    </subcellularLocation>
</comment>
<dbReference type="RefSeq" id="WP_111898810.1">
    <property type="nucleotide sequence ID" value="NZ_CP033459.1"/>
</dbReference>
<evidence type="ECO:0000256" key="2">
    <source>
        <dbReference type="ARBA" id="ARBA00022448"/>
    </source>
</evidence>
<dbReference type="SUPFAM" id="SSF49464">
    <property type="entry name" value="Carboxypeptidase regulatory domain-like"/>
    <property type="match status" value="1"/>
</dbReference>
<accession>A0A5P8E9B6</accession>
<keyword evidence="3 7" id="KW-1134">Transmembrane beta strand</keyword>
<dbReference type="Gene3D" id="2.40.170.20">
    <property type="entry name" value="TonB-dependent receptor, beta-barrel domain"/>
    <property type="match status" value="1"/>
</dbReference>
<dbReference type="Gene3D" id="2.60.40.1120">
    <property type="entry name" value="Carboxypeptidase-like, regulatory domain"/>
    <property type="match status" value="1"/>
</dbReference>
<dbReference type="InterPro" id="IPR037066">
    <property type="entry name" value="Plug_dom_sf"/>
</dbReference>
<dbReference type="NCBIfam" id="TIGR04056">
    <property type="entry name" value="OMP_RagA_SusC"/>
    <property type="match status" value="1"/>
</dbReference>
<evidence type="ECO:0000256" key="5">
    <source>
        <dbReference type="ARBA" id="ARBA00023136"/>
    </source>
</evidence>
<gene>
    <name evidence="9" type="ORF">C7Y71_011120</name>
</gene>
<keyword evidence="5 7" id="KW-0472">Membrane</keyword>
<dbReference type="InterPro" id="IPR036942">
    <property type="entry name" value="Beta-barrel_TonB_sf"/>
</dbReference>
<dbReference type="PROSITE" id="PS52016">
    <property type="entry name" value="TONB_DEPENDENT_REC_3"/>
    <property type="match status" value="1"/>
</dbReference>
<keyword evidence="6 7" id="KW-0998">Cell outer membrane</keyword>
<protein>
    <submittedName>
        <fullName evidence="9">SusC/RagA family TonB-linked outer membrane protein</fullName>
    </submittedName>
</protein>
<dbReference type="OrthoDB" id="9768177at2"/>
<dbReference type="PROSITE" id="PS00018">
    <property type="entry name" value="EF_HAND_1"/>
    <property type="match status" value="1"/>
</dbReference>
<dbReference type="InterPro" id="IPR012910">
    <property type="entry name" value="Plug_dom"/>
</dbReference>
<dbReference type="GO" id="GO:0009279">
    <property type="term" value="C:cell outer membrane"/>
    <property type="evidence" value="ECO:0007669"/>
    <property type="project" value="UniProtKB-SubCell"/>
</dbReference>
<evidence type="ECO:0000313" key="9">
    <source>
        <dbReference type="EMBL" id="QFQ13513.1"/>
    </source>
</evidence>
<feature type="domain" description="TonB-dependent receptor plug" evidence="8">
    <location>
        <begin position="173"/>
        <end position="253"/>
    </location>
</feature>
<evidence type="ECO:0000256" key="7">
    <source>
        <dbReference type="PROSITE-ProRule" id="PRU01360"/>
    </source>
</evidence>
<sequence length="1130" mass="126630">MKNIKLDLRQQFIRIGSVAFLFVGALTINAQEVNSAAGQDVTAKAKQQSATKEVQGAVYDAATNKPLAGARVRALGNRQFSALTKEDGTYTLKVPEYVNTITVQLQDYNGTQVSVKGNKAKDAFLYKGLVNDYYSNATSLVNNQKIEITNSSALTIDNDIENRLNAKMRTISRGGMPAQGVMMLVNGLNSLNTNVMPLVVVDGVIWDMQYERTGLHQGFYNNVLSTIDPEDIASVEVLKNGTALYGAKGANGVVLIETKRGKSIVTKINIRAYGGFETRPSKVKMMNAGQFRNYVTEFLGTSEYGERLSKATSVPFLNEDPNYLYYNMYHNNTDWQKDLYHTAFTQNYKVSVEGGDDVAMYNLSLGYSKSDATAKHNDFDRLNIRFNTDVNLFKNFTTGLDFAYTRSAYNILDNGWAADYSNSNVSSPNVLGLLQSPFVSPYMSFVRYDQALGQLVPDASTSVYSGKNFDEANNPLAFAKSYGYAGLANPYWILQNGNGDNKNYQEQTQFSVAVAPRYQINKNLVISDRFSYILNRTNEKYYLPTNGVPETEVEGLGGIQSVVRSQFAKETTLFNDLRLQWKKMYGVHALDIFGGVRISSYTFTDSHLAGYNNDNDKMPNMAYNLDYIDYGGIEDKATNIAWYVNGNYNYKNKYFLNLTATMESSSRFGDKADGGLELAGVRWGIFPSIQAGWIISNEDWFNVNAINHLKLYAGFDVSGNDNVDYYSSRTYFANVKYMREATGLYLANIANPKIKWETTNRFNIGLQTSMLQNRLNVGVNYYYSKTSDLLTRKAVSDITGLQYMWANDGAIKNHGVDVTVDAVIYHHGDWSWKAGASLGHYHNEVDKLVKTSFNNITTYALDENGAHIDGSAKTMVGYTSDIYGKNNILTAEGHAVGVFYGYASKGVFATDAEAASAGRYGYLRYPTGLTEQPYRNFKAGDIHFVDQNGDGWISEADMVVIGDPNPDIFGNFYTTLNWKRLQLDVNFKYSLGNDIYNFQRSQIEGETNTWNQTTAVVNRWRYEGQVTDVPRTMCATNDEWVNNERFSDRWIEDGSYLKLKKVRLTYTLPLRFSWLQGVAVWGEANNVFTISKYLGSDPEVSIYNGVLYQGIDAGMLPSNRNFNIGLTINL</sequence>
<comment type="similarity">
    <text evidence="7">Belongs to the TonB-dependent receptor family.</text>
</comment>
<dbReference type="KEGG" id="alq:C7Y71_011120"/>
<dbReference type="Pfam" id="PF07715">
    <property type="entry name" value="Plug"/>
    <property type="match status" value="1"/>
</dbReference>
<dbReference type="InterPro" id="IPR008969">
    <property type="entry name" value="CarboxyPept-like_regulatory"/>
</dbReference>
<evidence type="ECO:0000256" key="3">
    <source>
        <dbReference type="ARBA" id="ARBA00022452"/>
    </source>
</evidence>
<dbReference type="Gene3D" id="2.170.130.10">
    <property type="entry name" value="TonB-dependent receptor, plug domain"/>
    <property type="match status" value="1"/>
</dbReference>
<evidence type="ECO:0000256" key="1">
    <source>
        <dbReference type="ARBA" id="ARBA00004571"/>
    </source>
</evidence>
<dbReference type="AlphaFoldDB" id="A0A5P8E9B6"/>
<dbReference type="Proteomes" id="UP000249375">
    <property type="component" value="Chromosome"/>
</dbReference>
<dbReference type="InterPro" id="IPR039426">
    <property type="entry name" value="TonB-dep_rcpt-like"/>
</dbReference>
<dbReference type="InterPro" id="IPR018247">
    <property type="entry name" value="EF_Hand_1_Ca_BS"/>
</dbReference>
<dbReference type="InterPro" id="IPR023996">
    <property type="entry name" value="TonB-dep_OMP_SusC/RagA"/>
</dbReference>
<dbReference type="EMBL" id="CP033459">
    <property type="protein sequence ID" value="QFQ13513.1"/>
    <property type="molecule type" value="Genomic_DNA"/>
</dbReference>
<organism evidence="9 10">
    <name type="scientific">Pseudoprevotella muciniphila</name>
    <dbReference type="NCBI Taxonomy" id="2133944"/>
    <lineage>
        <taxon>Bacteria</taxon>
        <taxon>Pseudomonadati</taxon>
        <taxon>Bacteroidota</taxon>
        <taxon>Bacteroidia</taxon>
        <taxon>Bacteroidales</taxon>
        <taxon>Prevotellaceae</taxon>
        <taxon>Pseudoprevotella</taxon>
    </lineage>
</organism>
<name>A0A5P8E9B6_9BACT</name>
<evidence type="ECO:0000256" key="6">
    <source>
        <dbReference type="ARBA" id="ARBA00023237"/>
    </source>
</evidence>
<reference evidence="9 10" key="1">
    <citation type="submission" date="2018-11" db="EMBL/GenBank/DDBJ databases">
        <authorList>
            <person name="Na S.W."/>
            <person name="Baik M."/>
        </authorList>
    </citation>
    <scope>NUCLEOTIDE SEQUENCE [LARGE SCALE GENOMIC DNA]</scope>
    <source>
        <strain evidence="9 10">E39</strain>
    </source>
</reference>
<keyword evidence="10" id="KW-1185">Reference proteome</keyword>
<keyword evidence="2 7" id="KW-0813">Transport</keyword>
<proteinExistence type="inferred from homology"/>
<keyword evidence="4 7" id="KW-0812">Transmembrane</keyword>
<dbReference type="SUPFAM" id="SSF56935">
    <property type="entry name" value="Porins"/>
    <property type="match status" value="1"/>
</dbReference>
<evidence type="ECO:0000313" key="10">
    <source>
        <dbReference type="Proteomes" id="UP000249375"/>
    </source>
</evidence>
<evidence type="ECO:0000256" key="4">
    <source>
        <dbReference type="ARBA" id="ARBA00022692"/>
    </source>
</evidence>